<comment type="caution">
    <text evidence="2">The sequence shown here is derived from an EMBL/GenBank/DDBJ whole genome shotgun (WGS) entry which is preliminary data.</text>
</comment>
<dbReference type="Proteomes" id="UP001052739">
    <property type="component" value="Unassembled WGS sequence"/>
</dbReference>
<evidence type="ECO:0000256" key="1">
    <source>
        <dbReference type="SAM" id="MobiDB-lite"/>
    </source>
</evidence>
<proteinExistence type="predicted"/>
<evidence type="ECO:0000313" key="3">
    <source>
        <dbReference type="Proteomes" id="UP001052739"/>
    </source>
</evidence>
<gene>
    <name evidence="2" type="ORF">Shyd_63540</name>
</gene>
<evidence type="ECO:0000313" key="2">
    <source>
        <dbReference type="EMBL" id="GHI24983.1"/>
    </source>
</evidence>
<dbReference type="EMBL" id="BNDW01000068">
    <property type="protein sequence ID" value="GHI24983.1"/>
    <property type="molecule type" value="Genomic_DNA"/>
</dbReference>
<accession>A0ABQ3PIY9</accession>
<protein>
    <recommendedName>
        <fullName evidence="4">Lipoprotein</fullName>
    </recommendedName>
</protein>
<organism evidence="2 3">
    <name type="scientific">Streptomyces hydrogenans</name>
    <dbReference type="NCBI Taxonomy" id="1873719"/>
    <lineage>
        <taxon>Bacteria</taxon>
        <taxon>Bacillati</taxon>
        <taxon>Actinomycetota</taxon>
        <taxon>Actinomycetes</taxon>
        <taxon>Kitasatosporales</taxon>
        <taxon>Streptomycetaceae</taxon>
        <taxon>Streptomyces</taxon>
    </lineage>
</organism>
<evidence type="ECO:0008006" key="4">
    <source>
        <dbReference type="Google" id="ProtNLM"/>
    </source>
</evidence>
<feature type="region of interest" description="Disordered" evidence="1">
    <location>
        <begin position="93"/>
        <end position="117"/>
    </location>
</feature>
<sequence length="236" mass="24361">MALRGILMTTQNTKIANVRKHGGRLAAVCALAALLAGTAACTSDDDARPAATQRPTGAAKSTVSTACADGTFVWINVEQRDVLTGVADPQTLGKGGGRLTNPMRSLHTPRTDTTTETGPKVDAAAALRSLGRHVGGAGEDAVFSEVGRSAPGVEGRPTSLDGPGTIVEYAFVREVVADFRYTCPDARASTGRATSWMVDGTGLLDCDEPVKSLEDSRPAQAAARLSCRPDAPAVKG</sequence>
<reference evidence="2" key="1">
    <citation type="submission" date="2024-05" db="EMBL/GenBank/DDBJ databases">
        <title>Whole genome shotgun sequence of Streptomyces hydrogenans NBRC 13475.</title>
        <authorList>
            <person name="Komaki H."/>
            <person name="Tamura T."/>
        </authorList>
    </citation>
    <scope>NUCLEOTIDE SEQUENCE</scope>
    <source>
        <strain evidence="2">NBRC 13475</strain>
    </source>
</reference>
<name>A0ABQ3PIY9_9ACTN</name>
<keyword evidence="3" id="KW-1185">Reference proteome</keyword>
<feature type="region of interest" description="Disordered" evidence="1">
    <location>
        <begin position="215"/>
        <end position="236"/>
    </location>
</feature>